<sequence>MEVNLRDKDLTLEEAKKIISNNINQVNKLQSLSDNLLELAQYQNNNNHKFFETVSLKKIISEAIEKITPLAEKKQISIKKKLVETQIKVNKDSLNNLFTILLDNAIKYSLNNGRINIFLKKGDKSVTVLVEDNGLGIDKKDLPHIFDRFYRADRARTKDGYGLGLAIAKKIVNNHNGSIEVKSEIKKGSTFIVKLPVSA</sequence>
<evidence type="ECO:0000256" key="6">
    <source>
        <dbReference type="ARBA" id="ARBA00023012"/>
    </source>
</evidence>
<evidence type="ECO:0000256" key="4">
    <source>
        <dbReference type="ARBA" id="ARBA00022679"/>
    </source>
</evidence>
<dbReference type="Gene3D" id="3.30.565.10">
    <property type="entry name" value="Histidine kinase-like ATPase, C-terminal domain"/>
    <property type="match status" value="1"/>
</dbReference>
<dbReference type="AlphaFoldDB" id="A0A2M8GN58"/>
<dbReference type="PANTHER" id="PTHR45453">
    <property type="entry name" value="PHOSPHATE REGULON SENSOR PROTEIN PHOR"/>
    <property type="match status" value="1"/>
</dbReference>
<dbReference type="PRINTS" id="PR00344">
    <property type="entry name" value="BCTRLSENSOR"/>
</dbReference>
<dbReference type="EC" id="2.7.13.3" evidence="2"/>
<dbReference type="GO" id="GO:0004721">
    <property type="term" value="F:phosphoprotein phosphatase activity"/>
    <property type="evidence" value="ECO:0007669"/>
    <property type="project" value="TreeGrafter"/>
</dbReference>
<dbReference type="PROSITE" id="PS50109">
    <property type="entry name" value="HIS_KIN"/>
    <property type="match status" value="1"/>
</dbReference>
<dbReference type="InterPro" id="IPR004358">
    <property type="entry name" value="Sig_transdc_His_kin-like_C"/>
</dbReference>
<dbReference type="InterPro" id="IPR003594">
    <property type="entry name" value="HATPase_dom"/>
</dbReference>
<evidence type="ECO:0000313" key="9">
    <source>
        <dbReference type="Proteomes" id="UP000229370"/>
    </source>
</evidence>
<keyword evidence="6" id="KW-0902">Two-component regulatory system</keyword>
<dbReference type="FunFam" id="3.30.565.10:FF:000006">
    <property type="entry name" value="Sensor histidine kinase WalK"/>
    <property type="match status" value="1"/>
</dbReference>
<protein>
    <recommendedName>
        <fullName evidence="2">histidine kinase</fullName>
        <ecNumber evidence="2">2.7.13.3</ecNumber>
    </recommendedName>
</protein>
<keyword evidence="3" id="KW-0597">Phosphoprotein</keyword>
<evidence type="ECO:0000256" key="1">
    <source>
        <dbReference type="ARBA" id="ARBA00000085"/>
    </source>
</evidence>
<comment type="catalytic activity">
    <reaction evidence="1">
        <text>ATP + protein L-histidine = ADP + protein N-phospho-L-histidine.</text>
        <dbReference type="EC" id="2.7.13.3"/>
    </reaction>
</comment>
<dbReference type="GO" id="GO:0000155">
    <property type="term" value="F:phosphorelay sensor kinase activity"/>
    <property type="evidence" value="ECO:0007669"/>
    <property type="project" value="TreeGrafter"/>
</dbReference>
<dbReference type="SUPFAM" id="SSF55874">
    <property type="entry name" value="ATPase domain of HSP90 chaperone/DNA topoisomerase II/histidine kinase"/>
    <property type="match status" value="1"/>
</dbReference>
<accession>A0A2M8GN58</accession>
<evidence type="ECO:0000256" key="5">
    <source>
        <dbReference type="ARBA" id="ARBA00022777"/>
    </source>
</evidence>
<evidence type="ECO:0000259" key="7">
    <source>
        <dbReference type="PROSITE" id="PS50109"/>
    </source>
</evidence>
<dbReference type="EMBL" id="PFQK01000036">
    <property type="protein sequence ID" value="PJC81974.1"/>
    <property type="molecule type" value="Genomic_DNA"/>
</dbReference>
<name>A0A2M8GN58_9BACT</name>
<proteinExistence type="predicted"/>
<dbReference type="GO" id="GO:0005886">
    <property type="term" value="C:plasma membrane"/>
    <property type="evidence" value="ECO:0007669"/>
    <property type="project" value="TreeGrafter"/>
</dbReference>
<dbReference type="SMART" id="SM00387">
    <property type="entry name" value="HATPase_c"/>
    <property type="match status" value="1"/>
</dbReference>
<keyword evidence="4" id="KW-0808">Transferase</keyword>
<reference evidence="9" key="1">
    <citation type="submission" date="2017-09" db="EMBL/GenBank/DDBJ databases">
        <title>Depth-based differentiation of microbial function through sediment-hosted aquifers and enrichment of novel symbionts in the deep terrestrial subsurface.</title>
        <authorList>
            <person name="Probst A.J."/>
            <person name="Ladd B."/>
            <person name="Jarett J.K."/>
            <person name="Geller-Mcgrath D.E."/>
            <person name="Sieber C.M.K."/>
            <person name="Emerson J.B."/>
            <person name="Anantharaman K."/>
            <person name="Thomas B.C."/>
            <person name="Malmstrom R."/>
            <person name="Stieglmeier M."/>
            <person name="Klingl A."/>
            <person name="Woyke T."/>
            <person name="Ryan C.M."/>
            <person name="Banfield J.F."/>
        </authorList>
    </citation>
    <scope>NUCLEOTIDE SEQUENCE [LARGE SCALE GENOMIC DNA]</scope>
</reference>
<dbReference type="InterPro" id="IPR036890">
    <property type="entry name" value="HATPase_C_sf"/>
</dbReference>
<comment type="caution">
    <text evidence="8">The sequence shown here is derived from an EMBL/GenBank/DDBJ whole genome shotgun (WGS) entry which is preliminary data.</text>
</comment>
<feature type="domain" description="Histidine kinase" evidence="7">
    <location>
        <begin position="1"/>
        <end position="199"/>
    </location>
</feature>
<organism evidence="8 9">
    <name type="scientific">Candidatus Roizmanbacteria bacterium CG_4_8_14_3_um_filter_36_10</name>
    <dbReference type="NCBI Taxonomy" id="1974834"/>
    <lineage>
        <taxon>Bacteria</taxon>
        <taxon>Candidatus Roizmaniibacteriota</taxon>
    </lineage>
</organism>
<evidence type="ECO:0000256" key="3">
    <source>
        <dbReference type="ARBA" id="ARBA00022553"/>
    </source>
</evidence>
<dbReference type="PANTHER" id="PTHR45453:SF1">
    <property type="entry name" value="PHOSPHATE REGULON SENSOR PROTEIN PHOR"/>
    <property type="match status" value="1"/>
</dbReference>
<dbReference type="InterPro" id="IPR005467">
    <property type="entry name" value="His_kinase_dom"/>
</dbReference>
<evidence type="ECO:0000313" key="8">
    <source>
        <dbReference type="EMBL" id="PJC81974.1"/>
    </source>
</evidence>
<dbReference type="Pfam" id="PF02518">
    <property type="entry name" value="HATPase_c"/>
    <property type="match status" value="1"/>
</dbReference>
<dbReference type="CDD" id="cd00075">
    <property type="entry name" value="HATPase"/>
    <property type="match status" value="1"/>
</dbReference>
<gene>
    <name evidence="8" type="ORF">CO007_01960</name>
</gene>
<evidence type="ECO:0000256" key="2">
    <source>
        <dbReference type="ARBA" id="ARBA00012438"/>
    </source>
</evidence>
<dbReference type="Proteomes" id="UP000229370">
    <property type="component" value="Unassembled WGS sequence"/>
</dbReference>
<dbReference type="InterPro" id="IPR050351">
    <property type="entry name" value="BphY/WalK/GraS-like"/>
</dbReference>
<keyword evidence="5" id="KW-0418">Kinase</keyword>
<dbReference type="GO" id="GO:0016036">
    <property type="term" value="P:cellular response to phosphate starvation"/>
    <property type="evidence" value="ECO:0007669"/>
    <property type="project" value="TreeGrafter"/>
</dbReference>